<sequence length="1092" mass="120329">MVRTVQKSYRKNILREMKSSISRVVSLFGIVALGVMMLTGLMCIAPDMRTAAQKYYVQQNVFDLRVLSTLGLSQGDISAIAAVDGVDAVQAVKYQDVEGHWTGDDQTTVARLYQLPADPQADTPENMNRPVLLSGRMPEAAGECVVHVMGHGSPVELGTQLTLPEETEGVSGQVFTVVGTVQDPLHFSSDSESSTVGDGQLDCILFVPEGTLTADYYTVCYIKVENAGLYDNYSDEYQAAVDAVAENLKAIQSVQCTARREELMDTANDKLTEARAEYDSQKAEAERQFAEAEAKLADAQQQLDAAKAQLEAGEKELAAQKAALPDTMQSGADKLVSSEAQVLEFEEQLQQIELLVNLKKVADPLLSYAEAALRNAEKALDEAEPEDEDYIELRDALAKAQAAYDNIYNQLQGYQQQLDAGKRQMYKQGLISSPNLSNDQLVTEAKAALRKMKLQLLQGQLQLTTGTASAYTQFDAAQKQLEEGWAEYNAGQTQLEESRTEYESRKAEAEQKLADGLAQLNDAEEQVSQIKKGEWYVLDRTSTMSCVTFAQYADRMDAIARVFPVFFFLVAALVATTTMTRMVDENRLQMGTLKALGYSNFSIAGKYLFYAMLATILGSIVGMVVGFVVFPIIIWNAYQLVFSLPTFTLYFYPGMAAASVGISAAVIGFATWYACRSSLAEKTAALLLPRAPVAGKRILMERITPLWSRMSFSQKTTARNLFRYKKRFFMTVLGVAGCTALLLIGFGIQDSLLPIVTKQSTELTHNDMSITLSDPKALTMEQGLAEELDSNSAVQNWGAVYTKSTTIYNAEGESASVSIVAAAKDSDLTRYVTFRTRKGHKAISFDSGSAILTEKTAENLGLHTGDTFWVENAEGTRVELTLTGITENYMFTRLYLPRAQLESLLGTEDIPWNTVYGQTTCTDAAGYNALRTDLLDCNYVSSISFTEDTTELFDNLIVSLGYVVVLIIICAAALAAVVLYNLISVNLGERKKELATIKVLGFYDQEVYRYIFREIELLALIGSGVGLALGVPLHKFIVLTVEMDQLMFIRTIAPRSYLLAVALTMVFTVVVCFVMRRHVRRISMVESMKAPE</sequence>
<feature type="transmembrane region" description="Helical" evidence="7">
    <location>
        <begin position="21"/>
        <end position="42"/>
    </location>
</feature>
<dbReference type="GO" id="GO:0005886">
    <property type="term" value="C:plasma membrane"/>
    <property type="evidence" value="ECO:0007669"/>
    <property type="project" value="UniProtKB-SubCell"/>
</dbReference>
<evidence type="ECO:0000256" key="2">
    <source>
        <dbReference type="ARBA" id="ARBA00022475"/>
    </source>
</evidence>
<feature type="transmembrane region" description="Helical" evidence="7">
    <location>
        <begin position="607"/>
        <end position="638"/>
    </location>
</feature>
<evidence type="ECO:0000256" key="5">
    <source>
        <dbReference type="ARBA" id="ARBA00023136"/>
    </source>
</evidence>
<comment type="subcellular location">
    <subcellularLocation>
        <location evidence="1">Cell membrane</location>
        <topology evidence="1">Multi-pass membrane protein</topology>
    </subcellularLocation>
</comment>
<keyword evidence="3 7" id="KW-0812">Transmembrane</keyword>
<dbReference type="AlphaFoldDB" id="A0A2A7A2V6"/>
<evidence type="ECO:0000259" key="9">
    <source>
        <dbReference type="Pfam" id="PF12704"/>
    </source>
</evidence>
<dbReference type="EMBL" id="NMTV01000025">
    <property type="protein sequence ID" value="PDX73353.1"/>
    <property type="molecule type" value="Genomic_DNA"/>
</dbReference>
<gene>
    <name evidence="10" type="ORF">CGS55_03585</name>
</gene>
<keyword evidence="4 7" id="KW-1133">Transmembrane helix</keyword>
<organism evidence="10 11">
    <name type="scientific">Faecalibacterium prausnitzii</name>
    <dbReference type="NCBI Taxonomy" id="853"/>
    <lineage>
        <taxon>Bacteria</taxon>
        <taxon>Bacillati</taxon>
        <taxon>Bacillota</taxon>
        <taxon>Clostridia</taxon>
        <taxon>Eubacteriales</taxon>
        <taxon>Oscillospiraceae</taxon>
        <taxon>Faecalibacterium</taxon>
    </lineage>
</organism>
<evidence type="ECO:0000313" key="10">
    <source>
        <dbReference type="EMBL" id="PDX73353.1"/>
    </source>
</evidence>
<dbReference type="Pfam" id="PF12704">
    <property type="entry name" value="MacB_PCD"/>
    <property type="match status" value="1"/>
</dbReference>
<feature type="domain" description="ABC3 transporter permease C-terminal" evidence="8">
    <location>
        <begin position="562"/>
        <end position="675"/>
    </location>
</feature>
<dbReference type="PANTHER" id="PTHR30287">
    <property type="entry name" value="MEMBRANE COMPONENT OF PREDICTED ABC SUPERFAMILY METABOLITE UPTAKE TRANSPORTER"/>
    <property type="match status" value="1"/>
</dbReference>
<feature type="coiled-coil region" evidence="6">
    <location>
        <begin position="390"/>
        <end position="424"/>
    </location>
</feature>
<dbReference type="PANTHER" id="PTHR30287:SF1">
    <property type="entry name" value="INNER MEMBRANE PROTEIN"/>
    <property type="match status" value="1"/>
</dbReference>
<accession>A0A2A7A2V6</accession>
<feature type="transmembrane region" description="Helical" evidence="7">
    <location>
        <begin position="1017"/>
        <end position="1037"/>
    </location>
</feature>
<keyword evidence="5 7" id="KW-0472">Membrane</keyword>
<feature type="domain" description="ABC3 transporter permease C-terminal" evidence="8">
    <location>
        <begin position="966"/>
        <end position="1083"/>
    </location>
</feature>
<evidence type="ECO:0000256" key="6">
    <source>
        <dbReference type="SAM" id="Coils"/>
    </source>
</evidence>
<feature type="coiled-coil region" evidence="6">
    <location>
        <begin position="264"/>
        <end position="355"/>
    </location>
</feature>
<dbReference type="InterPro" id="IPR025857">
    <property type="entry name" value="MacB_PCD"/>
</dbReference>
<feature type="transmembrane region" description="Helical" evidence="7">
    <location>
        <begin position="1057"/>
        <end position="1075"/>
    </location>
</feature>
<comment type="caution">
    <text evidence="10">The sequence shown here is derived from an EMBL/GenBank/DDBJ whole genome shotgun (WGS) entry which is preliminary data.</text>
</comment>
<protein>
    <submittedName>
        <fullName evidence="10">ABC transporter permease</fullName>
    </submittedName>
</protein>
<dbReference type="Proteomes" id="UP000219901">
    <property type="component" value="Unassembled WGS sequence"/>
</dbReference>
<feature type="domain" description="MacB-like periplasmic core" evidence="9">
    <location>
        <begin position="732"/>
        <end position="918"/>
    </location>
</feature>
<evidence type="ECO:0000259" key="8">
    <source>
        <dbReference type="Pfam" id="PF02687"/>
    </source>
</evidence>
<evidence type="ECO:0000256" key="1">
    <source>
        <dbReference type="ARBA" id="ARBA00004651"/>
    </source>
</evidence>
<evidence type="ECO:0000256" key="7">
    <source>
        <dbReference type="SAM" id="Phobius"/>
    </source>
</evidence>
<dbReference type="Pfam" id="PF02687">
    <property type="entry name" value="FtsX"/>
    <property type="match status" value="2"/>
</dbReference>
<proteinExistence type="predicted"/>
<feature type="transmembrane region" description="Helical" evidence="7">
    <location>
        <begin position="728"/>
        <end position="748"/>
    </location>
</feature>
<evidence type="ECO:0000313" key="11">
    <source>
        <dbReference type="Proteomes" id="UP000219901"/>
    </source>
</evidence>
<feature type="transmembrane region" description="Helical" evidence="7">
    <location>
        <begin position="650"/>
        <end position="674"/>
    </location>
</feature>
<reference evidence="10 11" key="1">
    <citation type="journal article" date="2017" name="Front. Microbiol.">
        <title>New Insights into the Diversity of the Genus Faecalibacterium.</title>
        <authorList>
            <person name="Benevides L."/>
            <person name="Burman S."/>
            <person name="Martin R."/>
            <person name="Robert V."/>
            <person name="Thomas M."/>
            <person name="Miquel S."/>
            <person name="Chain F."/>
            <person name="Sokol H."/>
            <person name="Bermudez-Humaran L.G."/>
            <person name="Morrison M."/>
            <person name="Langella P."/>
            <person name="Azevedo V.A."/>
            <person name="Chatel J.M."/>
            <person name="Soares S."/>
        </authorList>
    </citation>
    <scope>NUCLEOTIDE SEQUENCE [LARGE SCALE GENOMIC DNA]</scope>
    <source>
        <strain evidence="10 11">CNCM I 4546</strain>
    </source>
</reference>
<feature type="transmembrane region" description="Helical" evidence="7">
    <location>
        <begin position="558"/>
        <end position="580"/>
    </location>
</feature>
<evidence type="ECO:0000256" key="3">
    <source>
        <dbReference type="ARBA" id="ARBA00022692"/>
    </source>
</evidence>
<keyword evidence="6" id="KW-0175">Coiled coil</keyword>
<feature type="coiled-coil region" evidence="6">
    <location>
        <begin position="492"/>
        <end position="526"/>
    </location>
</feature>
<name>A0A2A7A2V6_9FIRM</name>
<dbReference type="InterPro" id="IPR003838">
    <property type="entry name" value="ABC3_permease_C"/>
</dbReference>
<feature type="transmembrane region" description="Helical" evidence="7">
    <location>
        <begin position="960"/>
        <end position="983"/>
    </location>
</feature>
<dbReference type="InterPro" id="IPR038766">
    <property type="entry name" value="Membrane_comp_ABC_pdt"/>
</dbReference>
<evidence type="ECO:0000256" key="4">
    <source>
        <dbReference type="ARBA" id="ARBA00022989"/>
    </source>
</evidence>
<keyword evidence="2" id="KW-1003">Cell membrane</keyword>